<proteinExistence type="predicted"/>
<reference evidence="1" key="1">
    <citation type="submission" date="2021-03" db="EMBL/GenBank/DDBJ databases">
        <authorList>
            <person name="Tagirdzhanova G."/>
        </authorList>
    </citation>
    <scope>NUCLEOTIDE SEQUENCE</scope>
</reference>
<sequence>MEPTESKTPLKSCTQIPPPVLTLPPELRNQILGTLFFGAQLSTLCKRHPRNPFQRANYGILATKKQLHCEASNILFHGAVLRLDIAQEMMDYLPSLVTKTVIPAWSCYVRDRYRDKGTDLEFLQGWQGLRRVRYFEMSLPSELEIDGLPRMTEEGMRRYLTACEIAVGFVNGLPDVEGLTIYTDADGSAWLEKCKEKLRAMISAKLAILERDDDCGHEP</sequence>
<organism evidence="1 2">
    <name type="scientific">Alectoria fallacina</name>
    <dbReference type="NCBI Taxonomy" id="1903189"/>
    <lineage>
        <taxon>Eukaryota</taxon>
        <taxon>Fungi</taxon>
        <taxon>Dikarya</taxon>
        <taxon>Ascomycota</taxon>
        <taxon>Pezizomycotina</taxon>
        <taxon>Lecanoromycetes</taxon>
        <taxon>OSLEUM clade</taxon>
        <taxon>Lecanoromycetidae</taxon>
        <taxon>Lecanorales</taxon>
        <taxon>Lecanorineae</taxon>
        <taxon>Parmeliaceae</taxon>
        <taxon>Alectoria</taxon>
    </lineage>
</organism>
<dbReference type="OrthoDB" id="5413827at2759"/>
<accession>A0A8H3IHB2</accession>
<evidence type="ECO:0000313" key="1">
    <source>
        <dbReference type="EMBL" id="CAF9920830.1"/>
    </source>
</evidence>
<name>A0A8H3IHB2_9LECA</name>
<evidence type="ECO:0000313" key="2">
    <source>
        <dbReference type="Proteomes" id="UP000664203"/>
    </source>
</evidence>
<protein>
    <submittedName>
        <fullName evidence="1">Uncharacterized protein</fullName>
    </submittedName>
</protein>
<dbReference type="EMBL" id="CAJPDR010000140">
    <property type="protein sequence ID" value="CAF9920830.1"/>
    <property type="molecule type" value="Genomic_DNA"/>
</dbReference>
<comment type="caution">
    <text evidence="1">The sequence shown here is derived from an EMBL/GenBank/DDBJ whole genome shotgun (WGS) entry which is preliminary data.</text>
</comment>
<keyword evidence="2" id="KW-1185">Reference proteome</keyword>
<dbReference type="Proteomes" id="UP000664203">
    <property type="component" value="Unassembled WGS sequence"/>
</dbReference>
<gene>
    <name evidence="1" type="ORF">ALECFALPRED_001638</name>
</gene>
<dbReference type="AlphaFoldDB" id="A0A8H3IHB2"/>